<comment type="cofactor">
    <cofactor evidence="7">
        <name>Mg(2+)</name>
        <dbReference type="ChEBI" id="CHEBI:18420"/>
    </cofactor>
    <text evidence="7">Binds 1 Mg(2+) ion per subunit.</text>
</comment>
<feature type="binding site" evidence="7">
    <location>
        <position position="49"/>
    </location>
    <ligand>
        <name>Mg(2+)</name>
        <dbReference type="ChEBI" id="CHEBI:18420"/>
    </ligand>
</feature>
<feature type="binding site" evidence="7">
    <location>
        <position position="67"/>
    </location>
    <ligand>
        <name>substrate</name>
    </ligand>
</feature>
<protein>
    <recommendedName>
        <fullName evidence="7">Shikimate kinase</fullName>
        <shortName evidence="7">SK</shortName>
        <ecNumber evidence="7">2.7.1.71</ecNumber>
    </recommendedName>
</protein>
<dbReference type="AlphaFoldDB" id="A0A939DHY2"/>
<sequence length="199" mass="21205">MYCTPAGDPDNGSPLHPAPCTQPTEDHVTLDPQLPTTINLIGMPGAGKSTVGVILAKLTGLAFTDTDLAIQLREEATLQEIVDSRGNAAFRRVEEEVLLEVDLERAVISTGGSVVYSEAAMQRLREAGPVVYLHADLATLEARVAAAPLRGISREGGQSFADIYAERTPLYERYADVTVDATCGSADNVAALVIEALRR</sequence>
<organism evidence="9 10">
    <name type="scientific">Parahaliea mediterranea</name>
    <dbReference type="NCBI Taxonomy" id="651086"/>
    <lineage>
        <taxon>Bacteria</taxon>
        <taxon>Pseudomonadati</taxon>
        <taxon>Pseudomonadota</taxon>
        <taxon>Gammaproteobacteria</taxon>
        <taxon>Cellvibrionales</taxon>
        <taxon>Halieaceae</taxon>
        <taxon>Parahaliea</taxon>
    </lineage>
</organism>
<dbReference type="GO" id="GO:0009073">
    <property type="term" value="P:aromatic amino acid family biosynthetic process"/>
    <property type="evidence" value="ECO:0007669"/>
    <property type="project" value="UniProtKB-KW"/>
</dbReference>
<keyword evidence="5 7" id="KW-0067">ATP-binding</keyword>
<dbReference type="CDD" id="cd00464">
    <property type="entry name" value="SK"/>
    <property type="match status" value="1"/>
</dbReference>
<dbReference type="GO" id="GO:0004765">
    <property type="term" value="F:shikimate kinase activity"/>
    <property type="evidence" value="ECO:0007669"/>
    <property type="project" value="UniProtKB-UniRule"/>
</dbReference>
<comment type="similarity">
    <text evidence="7">Belongs to the shikimate kinase family.</text>
</comment>
<feature type="binding site" evidence="7">
    <location>
        <position position="112"/>
    </location>
    <ligand>
        <name>substrate</name>
    </ligand>
</feature>
<dbReference type="GO" id="GO:0005829">
    <property type="term" value="C:cytosol"/>
    <property type="evidence" value="ECO:0007669"/>
    <property type="project" value="TreeGrafter"/>
</dbReference>
<dbReference type="SUPFAM" id="SSF52540">
    <property type="entry name" value="P-loop containing nucleoside triphosphate hydrolases"/>
    <property type="match status" value="1"/>
</dbReference>
<dbReference type="Pfam" id="PF01202">
    <property type="entry name" value="SKI"/>
    <property type="match status" value="1"/>
</dbReference>
<feature type="binding site" evidence="7">
    <location>
        <begin position="45"/>
        <end position="50"/>
    </location>
    <ligand>
        <name>ATP</name>
        <dbReference type="ChEBI" id="CHEBI:30616"/>
    </ligand>
</feature>
<feature type="binding site" evidence="7">
    <location>
        <position position="167"/>
    </location>
    <ligand>
        <name>substrate</name>
    </ligand>
</feature>
<keyword evidence="1 7" id="KW-0028">Amino-acid biosynthesis</keyword>
<keyword evidence="7" id="KW-0479">Metal-binding</keyword>
<evidence type="ECO:0000256" key="1">
    <source>
        <dbReference type="ARBA" id="ARBA00022605"/>
    </source>
</evidence>
<name>A0A939DHY2_9GAMM</name>
<comment type="caution">
    <text evidence="7">Lacks conserved residue(s) required for the propagation of feature annotation.</text>
</comment>
<evidence type="ECO:0000256" key="2">
    <source>
        <dbReference type="ARBA" id="ARBA00022679"/>
    </source>
</evidence>
<dbReference type="InterPro" id="IPR027417">
    <property type="entry name" value="P-loop_NTPase"/>
</dbReference>
<dbReference type="GO" id="GO:0005524">
    <property type="term" value="F:ATP binding"/>
    <property type="evidence" value="ECO:0007669"/>
    <property type="project" value="UniProtKB-UniRule"/>
</dbReference>
<comment type="catalytic activity">
    <reaction evidence="7">
        <text>shikimate + ATP = 3-phosphoshikimate + ADP + H(+)</text>
        <dbReference type="Rhea" id="RHEA:13121"/>
        <dbReference type="ChEBI" id="CHEBI:15378"/>
        <dbReference type="ChEBI" id="CHEBI:30616"/>
        <dbReference type="ChEBI" id="CHEBI:36208"/>
        <dbReference type="ChEBI" id="CHEBI:145989"/>
        <dbReference type="ChEBI" id="CHEBI:456216"/>
        <dbReference type="EC" id="2.7.1.71"/>
    </reaction>
</comment>
<keyword evidence="4 7" id="KW-0418">Kinase</keyword>
<feature type="binding site" evidence="7">
    <location>
        <position position="91"/>
    </location>
    <ligand>
        <name>substrate</name>
    </ligand>
</feature>
<comment type="caution">
    <text evidence="9">The sequence shown here is derived from an EMBL/GenBank/DDBJ whole genome shotgun (WGS) entry which is preliminary data.</text>
</comment>
<evidence type="ECO:0000313" key="10">
    <source>
        <dbReference type="Proteomes" id="UP000664303"/>
    </source>
</evidence>
<evidence type="ECO:0000256" key="7">
    <source>
        <dbReference type="HAMAP-Rule" id="MF_00109"/>
    </source>
</evidence>
<feature type="region of interest" description="Disordered" evidence="8">
    <location>
        <begin position="1"/>
        <end position="21"/>
    </location>
</feature>
<evidence type="ECO:0000256" key="8">
    <source>
        <dbReference type="SAM" id="MobiDB-lite"/>
    </source>
</evidence>
<comment type="pathway">
    <text evidence="7">Metabolic intermediate biosynthesis; chorismate biosynthesis; chorismate from D-erythrose 4-phosphate and phosphoenolpyruvate: step 5/7.</text>
</comment>
<dbReference type="InterPro" id="IPR000623">
    <property type="entry name" value="Shikimate_kinase/TSH1"/>
</dbReference>
<evidence type="ECO:0000256" key="5">
    <source>
        <dbReference type="ARBA" id="ARBA00022840"/>
    </source>
</evidence>
<gene>
    <name evidence="7" type="primary">aroK</name>
    <name evidence="9" type="ORF">JYP50_14700</name>
</gene>
<dbReference type="Proteomes" id="UP000664303">
    <property type="component" value="Unassembled WGS sequence"/>
</dbReference>
<accession>A0A939DHY2</accession>
<proteinExistence type="inferred from homology"/>
<keyword evidence="10" id="KW-1185">Reference proteome</keyword>
<dbReference type="PRINTS" id="PR01100">
    <property type="entry name" value="SHIKIMTKNASE"/>
</dbReference>
<dbReference type="PANTHER" id="PTHR21087:SF16">
    <property type="entry name" value="SHIKIMATE KINASE 1, CHLOROPLASTIC"/>
    <property type="match status" value="1"/>
</dbReference>
<reference evidence="9" key="1">
    <citation type="submission" date="2021-02" db="EMBL/GenBank/DDBJ databases">
        <title>PHA producing bacteria isolated from coastal sediment in Guangdong, Shenzhen.</title>
        <authorList>
            <person name="Zheng W."/>
            <person name="Yu S."/>
            <person name="Huang Y."/>
        </authorList>
    </citation>
    <scope>NUCLEOTIDE SEQUENCE</scope>
    <source>
        <strain evidence="9">TN14-10</strain>
    </source>
</reference>
<dbReference type="GO" id="GO:0008652">
    <property type="term" value="P:amino acid biosynthetic process"/>
    <property type="evidence" value="ECO:0007669"/>
    <property type="project" value="UniProtKB-KW"/>
</dbReference>
<dbReference type="GO" id="GO:0000287">
    <property type="term" value="F:magnesium ion binding"/>
    <property type="evidence" value="ECO:0007669"/>
    <property type="project" value="UniProtKB-UniRule"/>
</dbReference>
<dbReference type="InterPro" id="IPR031322">
    <property type="entry name" value="Shikimate/glucono_kinase"/>
</dbReference>
<keyword evidence="7" id="KW-0460">Magnesium</keyword>
<keyword evidence="3 7" id="KW-0547">Nucleotide-binding</keyword>
<dbReference type="EMBL" id="JAFKCZ010000010">
    <property type="protein sequence ID" value="MBN7797857.1"/>
    <property type="molecule type" value="Genomic_DNA"/>
</dbReference>
<dbReference type="Gene3D" id="3.40.50.300">
    <property type="entry name" value="P-loop containing nucleotide triphosphate hydrolases"/>
    <property type="match status" value="1"/>
</dbReference>
<dbReference type="GO" id="GO:0009423">
    <property type="term" value="P:chorismate biosynthetic process"/>
    <property type="evidence" value="ECO:0007669"/>
    <property type="project" value="UniProtKB-UniRule"/>
</dbReference>
<evidence type="ECO:0000256" key="4">
    <source>
        <dbReference type="ARBA" id="ARBA00022777"/>
    </source>
</evidence>
<evidence type="ECO:0000256" key="6">
    <source>
        <dbReference type="ARBA" id="ARBA00023141"/>
    </source>
</evidence>
<dbReference type="EC" id="2.7.1.71" evidence="7"/>
<comment type="subunit">
    <text evidence="7">Monomer.</text>
</comment>
<evidence type="ECO:0000256" key="3">
    <source>
        <dbReference type="ARBA" id="ARBA00022741"/>
    </source>
</evidence>
<dbReference type="PANTHER" id="PTHR21087">
    <property type="entry name" value="SHIKIMATE KINASE"/>
    <property type="match status" value="1"/>
</dbReference>
<comment type="subcellular location">
    <subcellularLocation>
        <location evidence="7">Cytoplasm</location>
    </subcellularLocation>
</comment>
<evidence type="ECO:0000313" key="9">
    <source>
        <dbReference type="EMBL" id="MBN7797857.1"/>
    </source>
</evidence>
<comment type="function">
    <text evidence="7">Catalyzes the specific phosphorylation of the 3-hydroxyl group of shikimic acid using ATP as a cosubstrate.</text>
</comment>
<dbReference type="HAMAP" id="MF_00109">
    <property type="entry name" value="Shikimate_kinase"/>
    <property type="match status" value="1"/>
</dbReference>
<keyword evidence="6 7" id="KW-0057">Aromatic amino acid biosynthesis</keyword>
<keyword evidence="7" id="KW-0963">Cytoplasm</keyword>
<keyword evidence="2 7" id="KW-0808">Transferase</keyword>